<gene>
    <name evidence="1" type="ordered locus">SSGZ1_0392</name>
</gene>
<proteinExistence type="predicted"/>
<dbReference type="EMBL" id="CP000837">
    <property type="protein sequence ID" value="ADE30857.1"/>
    <property type="molecule type" value="Genomic_DNA"/>
</dbReference>
<dbReference type="AlphaFoldDB" id="D5AG92"/>
<dbReference type="KEGG" id="ssw:SSGZ1_0392"/>
<dbReference type="PATRIC" id="fig|423211.3.peg.391"/>
<evidence type="ECO:0000313" key="1">
    <source>
        <dbReference type="EMBL" id="ADE30857.1"/>
    </source>
</evidence>
<sequence length="51" mass="6100">MLFLIFIEYEKQQNSQFPTPNQKQLTISSKSLKEMPLDSGKWKLEKRILML</sequence>
<protein>
    <submittedName>
        <fullName evidence="1">Uncharacterized protein</fullName>
    </submittedName>
</protein>
<name>D5AG92_STRGZ</name>
<evidence type="ECO:0000313" key="2">
    <source>
        <dbReference type="Proteomes" id="UP000002359"/>
    </source>
</evidence>
<dbReference type="HOGENOM" id="CLU_3277562_0_0_9"/>
<accession>D5AG92</accession>
<dbReference type="Proteomes" id="UP000002359">
    <property type="component" value="Chromosome"/>
</dbReference>
<reference evidence="1 2" key="1">
    <citation type="journal article" date="2009" name="J. Infect. Dis.">
        <title>Clinical, experimental, and genomic differences between intermediately pathogenic, highly pathogenic, and epidemic Streptococcus suis.</title>
        <authorList>
            <person name="Ye C."/>
            <person name="Zheng H."/>
            <person name="Zhang J."/>
            <person name="Jing H."/>
            <person name="Wang L."/>
            <person name="Xiong Y."/>
            <person name="Wang W."/>
            <person name="Zhou Z."/>
            <person name="Sun Q."/>
            <person name="Luo X."/>
            <person name="Du H."/>
            <person name="Gottschalk M."/>
            <person name="Xu J."/>
        </authorList>
    </citation>
    <scope>NUCLEOTIDE SEQUENCE [LARGE SCALE GENOMIC DNA]</scope>
    <source>
        <strain evidence="1 2">GZ1</strain>
    </source>
</reference>
<organism evidence="1 2">
    <name type="scientific">Streptococcus suis (strain GZ1)</name>
    <dbReference type="NCBI Taxonomy" id="423211"/>
    <lineage>
        <taxon>Bacteria</taxon>
        <taxon>Bacillati</taxon>
        <taxon>Bacillota</taxon>
        <taxon>Bacilli</taxon>
        <taxon>Lactobacillales</taxon>
        <taxon>Streptococcaceae</taxon>
        <taxon>Streptococcus</taxon>
    </lineage>
</organism>